<proteinExistence type="predicted"/>
<protein>
    <submittedName>
        <fullName evidence="1">Uncharacterized protein</fullName>
    </submittedName>
</protein>
<organism evidence="1 2">
    <name type="scientific">Schizopora paradoxa</name>
    <dbReference type="NCBI Taxonomy" id="27342"/>
    <lineage>
        <taxon>Eukaryota</taxon>
        <taxon>Fungi</taxon>
        <taxon>Dikarya</taxon>
        <taxon>Basidiomycota</taxon>
        <taxon>Agaricomycotina</taxon>
        <taxon>Agaricomycetes</taxon>
        <taxon>Hymenochaetales</taxon>
        <taxon>Schizoporaceae</taxon>
        <taxon>Schizopora</taxon>
    </lineage>
</organism>
<dbReference type="InParanoid" id="A0A0H2RJ21"/>
<gene>
    <name evidence="1" type="ORF">SCHPADRAFT_947396</name>
</gene>
<accession>A0A0H2RJ21</accession>
<sequence length="202" mass="22558">MAASSIDSARRDLSIRTVVALGAANRGSRRAFETYRHRGARMYPMLALDSTLRALSIWTVNDFGGSTVKSFDGIEMIDWHGIGDELPRGRYGSRDVDTLRRRVQDRGRAAARLPAPDTSRRRFLCPRPRTPDIESSCRELSIHTVIACSGDLQNCGVTQIDCAPRGLSIYTVIACYNDFQHDAPHETIALVESFRNIPSTRF</sequence>
<evidence type="ECO:0000313" key="2">
    <source>
        <dbReference type="Proteomes" id="UP000053477"/>
    </source>
</evidence>
<evidence type="ECO:0000313" key="1">
    <source>
        <dbReference type="EMBL" id="KLO04841.1"/>
    </source>
</evidence>
<reference evidence="1 2" key="1">
    <citation type="submission" date="2015-04" db="EMBL/GenBank/DDBJ databases">
        <title>Complete genome sequence of Schizopora paradoxa KUC8140, a cosmopolitan wood degrader in East Asia.</title>
        <authorList>
            <consortium name="DOE Joint Genome Institute"/>
            <person name="Min B."/>
            <person name="Park H."/>
            <person name="Jang Y."/>
            <person name="Kim J.-J."/>
            <person name="Kim K.H."/>
            <person name="Pangilinan J."/>
            <person name="Lipzen A."/>
            <person name="Riley R."/>
            <person name="Grigoriev I.V."/>
            <person name="Spatafora J.W."/>
            <person name="Choi I.-G."/>
        </authorList>
    </citation>
    <scope>NUCLEOTIDE SEQUENCE [LARGE SCALE GENOMIC DNA]</scope>
    <source>
        <strain evidence="1 2">KUC8140</strain>
    </source>
</reference>
<name>A0A0H2RJ21_9AGAM</name>
<keyword evidence="2" id="KW-1185">Reference proteome</keyword>
<dbReference type="AlphaFoldDB" id="A0A0H2RJ21"/>
<dbReference type="Proteomes" id="UP000053477">
    <property type="component" value="Unassembled WGS sequence"/>
</dbReference>
<dbReference type="EMBL" id="KQ086419">
    <property type="protein sequence ID" value="KLO04841.1"/>
    <property type="molecule type" value="Genomic_DNA"/>
</dbReference>